<name>A0A812EW23_ACAPH</name>
<reference evidence="2" key="1">
    <citation type="submission" date="2021-01" db="EMBL/GenBank/DDBJ databases">
        <authorList>
            <person name="Li R."/>
            <person name="Bekaert M."/>
        </authorList>
    </citation>
    <scope>NUCLEOTIDE SEQUENCE</scope>
    <source>
        <strain evidence="2">Farmed</strain>
    </source>
</reference>
<dbReference type="AlphaFoldDB" id="A0A812EW23"/>
<feature type="transmembrane region" description="Helical" evidence="1">
    <location>
        <begin position="84"/>
        <end position="104"/>
    </location>
</feature>
<organism evidence="2 3">
    <name type="scientific">Acanthosepion pharaonis</name>
    <name type="common">Pharaoh cuttlefish</name>
    <name type="synonym">Sepia pharaonis</name>
    <dbReference type="NCBI Taxonomy" id="158019"/>
    <lineage>
        <taxon>Eukaryota</taxon>
        <taxon>Metazoa</taxon>
        <taxon>Spiralia</taxon>
        <taxon>Lophotrochozoa</taxon>
        <taxon>Mollusca</taxon>
        <taxon>Cephalopoda</taxon>
        <taxon>Coleoidea</taxon>
        <taxon>Decapodiformes</taxon>
        <taxon>Sepiida</taxon>
        <taxon>Sepiina</taxon>
        <taxon>Sepiidae</taxon>
        <taxon>Acanthosepion</taxon>
    </lineage>
</organism>
<feature type="transmembrane region" description="Helical" evidence="1">
    <location>
        <begin position="111"/>
        <end position="134"/>
    </location>
</feature>
<feature type="transmembrane region" description="Helical" evidence="1">
    <location>
        <begin position="7"/>
        <end position="26"/>
    </location>
</feature>
<accession>A0A812EW23</accession>
<protein>
    <submittedName>
        <fullName evidence="2">Uncharacterized protein</fullName>
    </submittedName>
</protein>
<keyword evidence="1" id="KW-1133">Transmembrane helix</keyword>
<keyword evidence="1" id="KW-0812">Transmembrane</keyword>
<proteinExistence type="predicted"/>
<keyword evidence="3" id="KW-1185">Reference proteome</keyword>
<gene>
    <name evidence="2" type="ORF">SPHA_78366</name>
</gene>
<dbReference type="Proteomes" id="UP000597762">
    <property type="component" value="Unassembled WGS sequence"/>
</dbReference>
<sequence length="253" mass="30332">MSTTAEFILTGLIIFPLSLFAIASSFNNPSFSLVIFRNLSFFLSFSSWFFFFSSQSPLFFFSLSLNNYLFFFFLKSLSLDLCSLSFFLSFLRYYISPYVILLFLHHFPSLHLVLSFFLFIYFFLLLTLFFTLFFNTQHYSYLFLVLIFPFFFSDGRFIFSYYLWLFSTYFNRQTQISFFAIYFLILYSFASPALNKEDIFPSISSFYLPTFCFFFSPIELVILIFFFFCLFCRLFLPRFPFFLSATVERAMFG</sequence>
<comment type="caution">
    <text evidence="2">The sequence shown here is derived from an EMBL/GenBank/DDBJ whole genome shotgun (WGS) entry which is preliminary data.</text>
</comment>
<evidence type="ECO:0000313" key="3">
    <source>
        <dbReference type="Proteomes" id="UP000597762"/>
    </source>
</evidence>
<feature type="transmembrane region" description="Helical" evidence="1">
    <location>
        <begin position="206"/>
        <end position="236"/>
    </location>
</feature>
<dbReference type="EMBL" id="CAHIKZ030005537">
    <property type="protein sequence ID" value="CAE1328734.1"/>
    <property type="molecule type" value="Genomic_DNA"/>
</dbReference>
<feature type="transmembrane region" description="Helical" evidence="1">
    <location>
        <begin position="176"/>
        <end position="194"/>
    </location>
</feature>
<keyword evidence="1" id="KW-0472">Membrane</keyword>
<evidence type="ECO:0000256" key="1">
    <source>
        <dbReference type="SAM" id="Phobius"/>
    </source>
</evidence>
<feature type="transmembrane region" description="Helical" evidence="1">
    <location>
        <begin position="140"/>
        <end position="164"/>
    </location>
</feature>
<feature type="transmembrane region" description="Helical" evidence="1">
    <location>
        <begin position="32"/>
        <end position="51"/>
    </location>
</feature>
<evidence type="ECO:0000313" key="2">
    <source>
        <dbReference type="EMBL" id="CAE1328734.1"/>
    </source>
</evidence>